<evidence type="ECO:0000256" key="15">
    <source>
        <dbReference type="RuleBase" id="RU004016"/>
    </source>
</evidence>
<evidence type="ECO:0000256" key="11">
    <source>
        <dbReference type="ARBA" id="ARBA00023316"/>
    </source>
</evidence>
<evidence type="ECO:0000256" key="6">
    <source>
        <dbReference type="ARBA" id="ARBA00022670"/>
    </source>
</evidence>
<dbReference type="SUPFAM" id="SSF69189">
    <property type="entry name" value="Penicillin-binding protein associated domain"/>
    <property type="match status" value="1"/>
</dbReference>
<feature type="active site" description="Acyl-ester intermediate" evidence="13">
    <location>
        <position position="108"/>
    </location>
</feature>
<evidence type="ECO:0000256" key="5">
    <source>
        <dbReference type="ARBA" id="ARBA00022645"/>
    </source>
</evidence>
<evidence type="ECO:0000259" key="16">
    <source>
        <dbReference type="SMART" id="SM00936"/>
    </source>
</evidence>
<dbReference type="EMBL" id="FNSL01000001">
    <property type="protein sequence ID" value="SEB36225.1"/>
    <property type="molecule type" value="Genomic_DNA"/>
</dbReference>
<feature type="binding site" evidence="14">
    <location>
        <position position="275"/>
    </location>
    <ligand>
        <name>substrate</name>
    </ligand>
</feature>
<keyword evidence="7" id="KW-0732">Signal</keyword>
<proteinExistence type="inferred from homology"/>
<dbReference type="UniPathway" id="UPA00219"/>
<keyword evidence="10" id="KW-0573">Peptidoglycan synthesis</keyword>
<dbReference type="GO" id="GO:0009002">
    <property type="term" value="F:serine-type D-Ala-D-Ala carboxypeptidase activity"/>
    <property type="evidence" value="ECO:0007669"/>
    <property type="project" value="UniProtKB-EC"/>
</dbReference>
<dbReference type="Proteomes" id="UP000199064">
    <property type="component" value="Unassembled WGS sequence"/>
</dbReference>
<keyword evidence="6" id="KW-0645">Protease</keyword>
<dbReference type="InterPro" id="IPR012338">
    <property type="entry name" value="Beta-lactam/transpept-like"/>
</dbReference>
<dbReference type="InterPro" id="IPR018044">
    <property type="entry name" value="Peptidase_S11"/>
</dbReference>
<evidence type="ECO:0000256" key="12">
    <source>
        <dbReference type="ARBA" id="ARBA00034000"/>
    </source>
</evidence>
<evidence type="ECO:0000256" key="14">
    <source>
        <dbReference type="PIRSR" id="PIRSR618044-2"/>
    </source>
</evidence>
<evidence type="ECO:0000256" key="9">
    <source>
        <dbReference type="ARBA" id="ARBA00022960"/>
    </source>
</evidence>
<sequence>MDGASEQSENRIPLFRPMRQPAANCAATVDFHALIPLDSGRFPALGGVDLFAAFKKTLFLACCVLLLGSQAAMAQLFETRAKQAFLVEAETGTVLFSKNPEERIPPASLAKLMTMEVVFNAIKSGRLSLSDEFYVSEHAWRTGGAVSGTSTMFAEIKSSVPLEALIQGVIVQSANDGCIIIAEGMAGSEENFAQLMTERARKIGLTDSEFVNATGLPAEGQHVTMRDLVTLAMHLQKEYPEFYKYYAQEAFTWNKILQRNRNPLLRMNIGAEGLKTGYTEASGYAIVGAVNRNGRRLFAAMSGLSSESERAEEARKLLDWGIRAFEKIELFEAGETVGRVSVFGGDRAELAVRADGPIAIFRPITNADRLRARIVYQGPIPAPVEEGMQVGTLKVWIGDTLSQETPLYAAESVKEGGLPDRALDAMGELLIGWLRKYRS</sequence>
<gene>
    <name evidence="17" type="ORF">SAMN05216452_0383</name>
</gene>
<comment type="pathway">
    <text evidence="2">Cell wall biogenesis; peptidoglycan biosynthesis.</text>
</comment>
<evidence type="ECO:0000256" key="13">
    <source>
        <dbReference type="PIRSR" id="PIRSR618044-1"/>
    </source>
</evidence>
<comment type="similarity">
    <text evidence="3 15">Belongs to the peptidase S11 family.</text>
</comment>
<protein>
    <recommendedName>
        <fullName evidence="4">serine-type D-Ala-D-Ala carboxypeptidase</fullName>
        <ecNumber evidence="4">3.4.16.4</ecNumber>
    </recommendedName>
</protein>
<keyword evidence="5 17" id="KW-0121">Carboxypeptidase</keyword>
<evidence type="ECO:0000256" key="1">
    <source>
        <dbReference type="ARBA" id="ARBA00003217"/>
    </source>
</evidence>
<dbReference type="GO" id="GO:0071555">
    <property type="term" value="P:cell wall organization"/>
    <property type="evidence" value="ECO:0007669"/>
    <property type="project" value="UniProtKB-KW"/>
</dbReference>
<accession>A0A1H4IQU9</accession>
<dbReference type="EC" id="3.4.16.4" evidence="4"/>
<dbReference type="Pfam" id="PF07943">
    <property type="entry name" value="PBP5_C"/>
    <property type="match status" value="1"/>
</dbReference>
<keyword evidence="9" id="KW-0133">Cell shape</keyword>
<evidence type="ECO:0000313" key="18">
    <source>
        <dbReference type="Proteomes" id="UP000199064"/>
    </source>
</evidence>
<reference evidence="18" key="1">
    <citation type="submission" date="2016-10" db="EMBL/GenBank/DDBJ databases">
        <authorList>
            <person name="Varghese N."/>
            <person name="Submissions S."/>
        </authorList>
    </citation>
    <scope>NUCLEOTIDE SEQUENCE [LARGE SCALE GENOMIC DNA]</scope>
    <source>
        <strain evidence="18">ES.061</strain>
    </source>
</reference>
<comment type="function">
    <text evidence="1">Removes C-terminal D-alanyl residues from sugar-peptide cell wall precursors.</text>
</comment>
<evidence type="ECO:0000256" key="2">
    <source>
        <dbReference type="ARBA" id="ARBA00004752"/>
    </source>
</evidence>
<feature type="active site" description="Proton acceptor" evidence="13">
    <location>
        <position position="111"/>
    </location>
</feature>
<dbReference type="SMART" id="SM00936">
    <property type="entry name" value="PBP5_C"/>
    <property type="match status" value="1"/>
</dbReference>
<evidence type="ECO:0000256" key="3">
    <source>
        <dbReference type="ARBA" id="ARBA00007164"/>
    </source>
</evidence>
<dbReference type="PANTHER" id="PTHR21581">
    <property type="entry name" value="D-ALANYL-D-ALANINE CARBOXYPEPTIDASE"/>
    <property type="match status" value="1"/>
</dbReference>
<feature type="domain" description="Peptidase S11 D-Ala-D-Ala carboxypeptidase A C-terminal" evidence="16">
    <location>
        <begin position="325"/>
        <end position="415"/>
    </location>
</feature>
<dbReference type="GO" id="GO:0009252">
    <property type="term" value="P:peptidoglycan biosynthetic process"/>
    <property type="evidence" value="ECO:0007669"/>
    <property type="project" value="UniProtKB-UniPathway"/>
</dbReference>
<dbReference type="GO" id="GO:0008360">
    <property type="term" value="P:regulation of cell shape"/>
    <property type="evidence" value="ECO:0007669"/>
    <property type="project" value="UniProtKB-KW"/>
</dbReference>
<dbReference type="InterPro" id="IPR001967">
    <property type="entry name" value="Peptidase_S11_N"/>
</dbReference>
<dbReference type="SUPFAM" id="SSF56601">
    <property type="entry name" value="beta-lactamase/transpeptidase-like"/>
    <property type="match status" value="1"/>
</dbReference>
<dbReference type="Pfam" id="PF00768">
    <property type="entry name" value="Peptidase_S11"/>
    <property type="match status" value="1"/>
</dbReference>
<organism evidence="17 18">
    <name type="scientific">Nitratireductor aquibiodomus</name>
    <dbReference type="NCBI Taxonomy" id="204799"/>
    <lineage>
        <taxon>Bacteria</taxon>
        <taxon>Pseudomonadati</taxon>
        <taxon>Pseudomonadota</taxon>
        <taxon>Alphaproteobacteria</taxon>
        <taxon>Hyphomicrobiales</taxon>
        <taxon>Phyllobacteriaceae</taxon>
        <taxon>Nitratireductor</taxon>
    </lineage>
</organism>
<dbReference type="GO" id="GO:0006508">
    <property type="term" value="P:proteolysis"/>
    <property type="evidence" value="ECO:0007669"/>
    <property type="project" value="UniProtKB-KW"/>
</dbReference>
<dbReference type="InterPro" id="IPR037167">
    <property type="entry name" value="Peptidase_S11_C_sf"/>
</dbReference>
<evidence type="ECO:0000256" key="4">
    <source>
        <dbReference type="ARBA" id="ARBA00012448"/>
    </source>
</evidence>
<dbReference type="InterPro" id="IPR015956">
    <property type="entry name" value="Peniciliin-bd_prot_C_sf"/>
</dbReference>
<evidence type="ECO:0000256" key="8">
    <source>
        <dbReference type="ARBA" id="ARBA00022801"/>
    </source>
</evidence>
<dbReference type="Gene3D" id="2.60.410.10">
    <property type="entry name" value="D-Ala-D-Ala carboxypeptidase, C-terminal domain"/>
    <property type="match status" value="1"/>
</dbReference>
<comment type="catalytic activity">
    <reaction evidence="12">
        <text>Preferential cleavage: (Ac)2-L-Lys-D-Ala-|-D-Ala. Also transpeptidation of peptidyl-alanyl moieties that are N-acyl substituents of D-alanine.</text>
        <dbReference type="EC" id="3.4.16.4"/>
    </reaction>
</comment>
<evidence type="ECO:0000313" key="17">
    <source>
        <dbReference type="EMBL" id="SEB36225.1"/>
    </source>
</evidence>
<dbReference type="InterPro" id="IPR012907">
    <property type="entry name" value="Peptidase_S11_C"/>
</dbReference>
<keyword evidence="11" id="KW-0961">Cell wall biogenesis/degradation</keyword>
<dbReference type="Gene3D" id="3.40.710.10">
    <property type="entry name" value="DD-peptidase/beta-lactamase superfamily"/>
    <property type="match status" value="1"/>
</dbReference>
<name>A0A1H4IQU9_9HYPH</name>
<keyword evidence="8" id="KW-0378">Hydrolase</keyword>
<feature type="active site" evidence="13">
    <location>
        <position position="173"/>
    </location>
</feature>
<keyword evidence="18" id="KW-1185">Reference proteome</keyword>
<dbReference type="AlphaFoldDB" id="A0A1H4IQU9"/>
<evidence type="ECO:0000256" key="7">
    <source>
        <dbReference type="ARBA" id="ARBA00022729"/>
    </source>
</evidence>
<evidence type="ECO:0000256" key="10">
    <source>
        <dbReference type="ARBA" id="ARBA00022984"/>
    </source>
</evidence>
<dbReference type="PRINTS" id="PR00725">
    <property type="entry name" value="DADACBPTASE1"/>
</dbReference>
<dbReference type="PANTHER" id="PTHR21581:SF6">
    <property type="entry name" value="TRAFFICKING PROTEIN PARTICLE COMPLEX SUBUNIT 12"/>
    <property type="match status" value="1"/>
</dbReference>